<keyword evidence="2" id="KW-1185">Reference proteome</keyword>
<evidence type="ECO:0000313" key="1">
    <source>
        <dbReference type="EMBL" id="OHT00455.1"/>
    </source>
</evidence>
<reference evidence="1" key="1">
    <citation type="submission" date="2016-10" db="EMBL/GenBank/DDBJ databases">
        <authorList>
            <person name="Benchimol M."/>
            <person name="Almeida L.G."/>
            <person name="Vasconcelos A.T."/>
            <person name="Perreira-Neves A."/>
            <person name="Rosa I.A."/>
            <person name="Tasca T."/>
            <person name="Bogo M.R."/>
            <person name="de Souza W."/>
        </authorList>
    </citation>
    <scope>NUCLEOTIDE SEQUENCE [LARGE SCALE GENOMIC DNA]</scope>
    <source>
        <strain evidence="1">K</strain>
    </source>
</reference>
<dbReference type="RefSeq" id="XP_068353591.1">
    <property type="nucleotide sequence ID" value="XM_068508732.1"/>
</dbReference>
<dbReference type="GO" id="GO:0043130">
    <property type="term" value="F:ubiquitin binding"/>
    <property type="evidence" value="ECO:0007669"/>
    <property type="project" value="TreeGrafter"/>
</dbReference>
<dbReference type="GO" id="GO:0006511">
    <property type="term" value="P:ubiquitin-dependent protein catabolic process"/>
    <property type="evidence" value="ECO:0007669"/>
    <property type="project" value="InterPro"/>
</dbReference>
<proteinExistence type="predicted"/>
<dbReference type="OrthoDB" id="10251089at2759"/>
<sequence length="415" mass="47549">MKLIVVWPLGSERFDVCLSDKVLGFMEVIAKKFDIEIEKMQLFYDEPLKRPLPTTGNILNARLKKGQIIYLKYNGKLPDREICQMTTPINGADSFLDEGEKLTNEMKNIQSTWGSRAVSVGFFEHRNRKKPIVEDQSESSCYAFRVGEEAIKRFQAIAFQERFATHRIIFLFGRINEITGKVTAHCSCEPEQVNAADHVEISPNFDISIPLSIADNFGMKCVGMAISHAADSKYPMTQYMIQLAAYYQNLFGEYFTTLVVMPQKDDESNVVIEAFQVKDSAMKMDQGQYFVPSDNPHEIKFKEDLVVYNLKKRSCDVNFLLCAVRVRQTHSKFLSHSFPCPSQFPTNDDLKLYFRDHEYSPAWVTLFDFNLLVFLTYKDIISLEDDIPLIIASIIEKLDVSNAIMGKIQSYISNS</sequence>
<dbReference type="GeneID" id="94843436"/>
<organism evidence="1 2">
    <name type="scientific">Tritrichomonas foetus</name>
    <dbReference type="NCBI Taxonomy" id="1144522"/>
    <lineage>
        <taxon>Eukaryota</taxon>
        <taxon>Metamonada</taxon>
        <taxon>Parabasalia</taxon>
        <taxon>Tritrichomonadida</taxon>
        <taxon>Tritrichomonadidae</taxon>
        <taxon>Tritrichomonas</taxon>
    </lineage>
</organism>
<protein>
    <recommendedName>
        <fullName evidence="3">Ubiquitin-like domain-containing protein</fullName>
    </recommendedName>
</protein>
<comment type="caution">
    <text evidence="1">The sequence shown here is derived from an EMBL/GenBank/DDBJ whole genome shotgun (WGS) entry which is preliminary data.</text>
</comment>
<dbReference type="Proteomes" id="UP000179807">
    <property type="component" value="Unassembled WGS sequence"/>
</dbReference>
<evidence type="ECO:0008006" key="3">
    <source>
        <dbReference type="Google" id="ProtNLM"/>
    </source>
</evidence>
<dbReference type="GO" id="GO:0005634">
    <property type="term" value="C:nucleus"/>
    <property type="evidence" value="ECO:0007669"/>
    <property type="project" value="TreeGrafter"/>
</dbReference>
<dbReference type="InterPro" id="IPR016563">
    <property type="entry name" value="Npl4"/>
</dbReference>
<name>A0A1J4JMW0_9EUKA</name>
<evidence type="ECO:0000313" key="2">
    <source>
        <dbReference type="Proteomes" id="UP000179807"/>
    </source>
</evidence>
<dbReference type="EMBL" id="MLAK01000954">
    <property type="protein sequence ID" value="OHT00455.1"/>
    <property type="molecule type" value="Genomic_DNA"/>
</dbReference>
<dbReference type="VEuPathDB" id="TrichDB:TRFO_32862"/>
<dbReference type="InterPro" id="IPR029071">
    <property type="entry name" value="Ubiquitin-like_domsf"/>
</dbReference>
<dbReference type="AlphaFoldDB" id="A0A1J4JMW0"/>
<dbReference type="PANTHER" id="PTHR12710">
    <property type="entry name" value="NUCLEAR PROTEIN LOCALIZATION 4"/>
    <property type="match status" value="1"/>
</dbReference>
<dbReference type="GO" id="GO:0031625">
    <property type="term" value="F:ubiquitin protein ligase binding"/>
    <property type="evidence" value="ECO:0007669"/>
    <property type="project" value="TreeGrafter"/>
</dbReference>
<dbReference type="SUPFAM" id="SSF54236">
    <property type="entry name" value="Ubiquitin-like"/>
    <property type="match status" value="1"/>
</dbReference>
<dbReference type="PANTHER" id="PTHR12710:SF0">
    <property type="entry name" value="NUCLEAR PROTEIN LOCALIZATION PROTEIN 4 HOMOLOG"/>
    <property type="match status" value="1"/>
</dbReference>
<dbReference type="Gene3D" id="3.10.20.90">
    <property type="entry name" value="Phosphatidylinositol 3-kinase Catalytic Subunit, Chain A, domain 1"/>
    <property type="match status" value="1"/>
</dbReference>
<gene>
    <name evidence="1" type="ORF">TRFO_32862</name>
</gene>
<accession>A0A1J4JMW0</accession>